<reference evidence="1 2" key="1">
    <citation type="journal article" date="2005" name="Nucleic Acids Res.">
        <title>Genomic blueprint of Hahella chejuensis, a marine microbe producing an algicidal agent.</title>
        <authorList>
            <person name="Jeong H."/>
            <person name="Yim J.H."/>
            <person name="Lee C."/>
            <person name="Choi S.-H."/>
            <person name="Park Y.K."/>
            <person name="Yoon S.H."/>
            <person name="Hur C.-G."/>
            <person name="Kang H.-Y."/>
            <person name="Kim D."/>
            <person name="Lee H.H."/>
            <person name="Park K.H."/>
            <person name="Park S.-H."/>
            <person name="Park H.-S."/>
            <person name="Lee H.K."/>
            <person name="Oh T.K."/>
            <person name="Kim J.F."/>
        </authorList>
    </citation>
    <scope>NUCLEOTIDE SEQUENCE [LARGE SCALE GENOMIC DNA]</scope>
    <source>
        <strain evidence="1 2">KCTC 2396</strain>
    </source>
</reference>
<evidence type="ECO:0000313" key="1">
    <source>
        <dbReference type="EMBL" id="ABC31582.1"/>
    </source>
</evidence>
<organism evidence="1 2">
    <name type="scientific">Hahella chejuensis (strain KCTC 2396)</name>
    <dbReference type="NCBI Taxonomy" id="349521"/>
    <lineage>
        <taxon>Bacteria</taxon>
        <taxon>Pseudomonadati</taxon>
        <taxon>Pseudomonadota</taxon>
        <taxon>Gammaproteobacteria</taxon>
        <taxon>Oceanospirillales</taxon>
        <taxon>Hahellaceae</taxon>
        <taxon>Hahella</taxon>
    </lineage>
</organism>
<dbReference type="AlphaFoldDB" id="Q2SCP2"/>
<accession>Q2SCP2</accession>
<protein>
    <submittedName>
        <fullName evidence="1">Uncharacterized protein</fullName>
    </submittedName>
</protein>
<dbReference type="KEGG" id="hch:HCH_04891"/>
<dbReference type="Proteomes" id="UP000000238">
    <property type="component" value="Chromosome"/>
</dbReference>
<dbReference type="EMBL" id="CP000155">
    <property type="protein sequence ID" value="ABC31582.1"/>
    <property type="molecule type" value="Genomic_DNA"/>
</dbReference>
<name>Q2SCP2_HAHCH</name>
<gene>
    <name evidence="1" type="ordered locus">HCH_04891</name>
</gene>
<proteinExistence type="predicted"/>
<evidence type="ECO:0000313" key="2">
    <source>
        <dbReference type="Proteomes" id="UP000000238"/>
    </source>
</evidence>
<dbReference type="HOGENOM" id="CLU_3290505_0_0_6"/>
<keyword evidence="2" id="KW-1185">Reference proteome</keyword>
<sequence length="40" mass="4897">MENQRLAQPFSLDKLERCLHRRTDQLVANSEFWRHLQTLD</sequence>